<feature type="transmembrane region" description="Helical" evidence="1">
    <location>
        <begin position="34"/>
        <end position="53"/>
    </location>
</feature>
<keyword evidence="1" id="KW-0472">Membrane</keyword>
<gene>
    <name evidence="2" type="ORF">FGO68_gene7770</name>
</gene>
<sequence>MSKKQQQAKVSEAQLAEQHILNQSIRERLSIRVGFSRLFSILLPVLWVLTNVINAKGEELYQQRQAELVGIAKKEDDSVAREKRQAVIAEINKEATLFGLWLVNASFLFSWVFFSFVVVRFWPTNWNYCFTSVGASILSQYLPYQFVHPASYYYSDV</sequence>
<comment type="caution">
    <text evidence="2">The sequence shown here is derived from an EMBL/GenBank/DDBJ whole genome shotgun (WGS) entry which is preliminary data.</text>
</comment>
<evidence type="ECO:0000313" key="3">
    <source>
        <dbReference type="Proteomes" id="UP000785679"/>
    </source>
</evidence>
<keyword evidence="1" id="KW-1133">Transmembrane helix</keyword>
<accession>A0A8J8NBR7</accession>
<keyword evidence="1" id="KW-0812">Transmembrane</keyword>
<evidence type="ECO:0000313" key="2">
    <source>
        <dbReference type="EMBL" id="TNV72061.1"/>
    </source>
</evidence>
<reference evidence="2" key="1">
    <citation type="submission" date="2019-06" db="EMBL/GenBank/DDBJ databases">
        <authorList>
            <person name="Zheng W."/>
        </authorList>
    </citation>
    <scope>NUCLEOTIDE SEQUENCE</scope>
    <source>
        <strain evidence="2">QDHG01</strain>
    </source>
</reference>
<dbReference type="Proteomes" id="UP000785679">
    <property type="component" value="Unassembled WGS sequence"/>
</dbReference>
<name>A0A8J8NBR7_HALGN</name>
<organism evidence="2 3">
    <name type="scientific">Halteria grandinella</name>
    <dbReference type="NCBI Taxonomy" id="5974"/>
    <lineage>
        <taxon>Eukaryota</taxon>
        <taxon>Sar</taxon>
        <taxon>Alveolata</taxon>
        <taxon>Ciliophora</taxon>
        <taxon>Intramacronucleata</taxon>
        <taxon>Spirotrichea</taxon>
        <taxon>Stichotrichia</taxon>
        <taxon>Sporadotrichida</taxon>
        <taxon>Halteriidae</taxon>
        <taxon>Halteria</taxon>
    </lineage>
</organism>
<keyword evidence="3" id="KW-1185">Reference proteome</keyword>
<protein>
    <submittedName>
        <fullName evidence="2">Uncharacterized protein</fullName>
    </submittedName>
</protein>
<dbReference type="EMBL" id="RRYP01024563">
    <property type="protein sequence ID" value="TNV72061.1"/>
    <property type="molecule type" value="Genomic_DNA"/>
</dbReference>
<proteinExistence type="predicted"/>
<dbReference type="AlphaFoldDB" id="A0A8J8NBR7"/>
<evidence type="ECO:0000256" key="1">
    <source>
        <dbReference type="SAM" id="Phobius"/>
    </source>
</evidence>
<feature type="transmembrane region" description="Helical" evidence="1">
    <location>
        <begin position="98"/>
        <end position="122"/>
    </location>
</feature>